<organism evidence="1 2">
    <name type="scientific">Tilletiopsis washingtonensis</name>
    <dbReference type="NCBI Taxonomy" id="58919"/>
    <lineage>
        <taxon>Eukaryota</taxon>
        <taxon>Fungi</taxon>
        <taxon>Dikarya</taxon>
        <taxon>Basidiomycota</taxon>
        <taxon>Ustilaginomycotina</taxon>
        <taxon>Exobasidiomycetes</taxon>
        <taxon>Entylomatales</taxon>
        <taxon>Entylomatales incertae sedis</taxon>
        <taxon>Tilletiopsis</taxon>
    </lineage>
</organism>
<protein>
    <submittedName>
        <fullName evidence="1">Uncharacterized protein</fullName>
    </submittedName>
</protein>
<accession>A0A316Z2D8</accession>
<sequence length="106" mass="11460">MLAYRFYVCRSEVRLAEPVVSRGDGTWRRSWRRGECSRVRRLNELARHCPTVAIRWHARMSRGSCIAALLAPACNGGKGMSVPSRATQAGGGGANGGCSHVCGRTA</sequence>
<reference evidence="1 2" key="1">
    <citation type="journal article" date="2018" name="Mol. Biol. Evol.">
        <title>Broad Genomic Sampling Reveals a Smut Pathogenic Ancestry of the Fungal Clade Ustilaginomycotina.</title>
        <authorList>
            <person name="Kijpornyongpan T."/>
            <person name="Mondo S.J."/>
            <person name="Barry K."/>
            <person name="Sandor L."/>
            <person name="Lee J."/>
            <person name="Lipzen A."/>
            <person name="Pangilinan J."/>
            <person name="LaButti K."/>
            <person name="Hainaut M."/>
            <person name="Henrissat B."/>
            <person name="Grigoriev I.V."/>
            <person name="Spatafora J.W."/>
            <person name="Aime M.C."/>
        </authorList>
    </citation>
    <scope>NUCLEOTIDE SEQUENCE [LARGE SCALE GENOMIC DNA]</scope>
    <source>
        <strain evidence="1 2">MCA 4186</strain>
    </source>
</reference>
<evidence type="ECO:0000313" key="2">
    <source>
        <dbReference type="Proteomes" id="UP000245946"/>
    </source>
</evidence>
<keyword evidence="2" id="KW-1185">Reference proteome</keyword>
<name>A0A316Z2D8_9BASI</name>
<gene>
    <name evidence="1" type="ORF">FA09DRAFT_144701</name>
</gene>
<proteinExistence type="predicted"/>
<evidence type="ECO:0000313" key="1">
    <source>
        <dbReference type="EMBL" id="PWN95254.1"/>
    </source>
</evidence>
<dbReference type="Proteomes" id="UP000245946">
    <property type="component" value="Unassembled WGS sequence"/>
</dbReference>
<dbReference type="GeneID" id="37266685"/>
<dbReference type="AlphaFoldDB" id="A0A316Z2D8"/>
<dbReference type="RefSeq" id="XP_025595533.1">
    <property type="nucleotide sequence ID" value="XM_025739139.1"/>
</dbReference>
<dbReference type="EMBL" id="KZ819305">
    <property type="protein sequence ID" value="PWN95254.1"/>
    <property type="molecule type" value="Genomic_DNA"/>
</dbReference>